<dbReference type="AlphaFoldDB" id="Q9GMS8"/>
<reference evidence="1" key="1">
    <citation type="submission" date="2000-08" db="EMBL/GenBank/DDBJ databases">
        <title>Isolation of full-length cDNA clones from macaque brain cDNA libraries.</title>
        <authorList>
            <person name="Osada N."/>
            <person name="Hida M."/>
            <person name="Kusuda J."/>
            <person name="Tanuma R."/>
            <person name="Iseki K."/>
            <person name="Hirai M."/>
            <person name="Terao K."/>
            <person name="Suzuki Y."/>
            <person name="Sugano S."/>
            <person name="Hashimoto K."/>
        </authorList>
    </citation>
    <scope>NUCLEOTIDE SEQUENCE</scope>
    <source>
        <tissue evidence="1">Cerebellum cortex</tissue>
    </source>
</reference>
<name>Q9GMS8_MACFA</name>
<proteinExistence type="evidence at transcript level"/>
<accession>Q9GMS8</accession>
<evidence type="ECO:0000313" key="1">
    <source>
        <dbReference type="EMBL" id="BAB12266.1"/>
    </source>
</evidence>
<dbReference type="EMBL" id="AB047840">
    <property type="protein sequence ID" value="BAB12266.1"/>
    <property type="molecule type" value="mRNA"/>
</dbReference>
<sequence>MGIITVPTIMGCIFQIRQLQYVSHPTRSSYKSIDTLPRG</sequence>
<organism evidence="1">
    <name type="scientific">Macaca fascicularis</name>
    <name type="common">Crab-eating macaque</name>
    <name type="synonym">Cynomolgus monkey</name>
    <dbReference type="NCBI Taxonomy" id="9541"/>
    <lineage>
        <taxon>Eukaryota</taxon>
        <taxon>Metazoa</taxon>
        <taxon>Chordata</taxon>
        <taxon>Craniata</taxon>
        <taxon>Vertebrata</taxon>
        <taxon>Euteleostomi</taxon>
        <taxon>Mammalia</taxon>
        <taxon>Eutheria</taxon>
        <taxon>Euarchontoglires</taxon>
        <taxon>Primates</taxon>
        <taxon>Haplorrhini</taxon>
        <taxon>Catarrhini</taxon>
        <taxon>Cercopithecidae</taxon>
        <taxon>Cercopithecinae</taxon>
        <taxon>Macaca</taxon>
    </lineage>
</organism>
<protein>
    <submittedName>
        <fullName evidence="1">Uncharacterized protein</fullName>
    </submittedName>
</protein>